<feature type="transmembrane region" description="Helical" evidence="7">
    <location>
        <begin position="48"/>
        <end position="66"/>
    </location>
</feature>
<dbReference type="Pfam" id="PF06808">
    <property type="entry name" value="DctM"/>
    <property type="match status" value="1"/>
</dbReference>
<dbReference type="EMBL" id="CP073347">
    <property type="protein sequence ID" value="UTW11296.1"/>
    <property type="molecule type" value="Genomic_DNA"/>
</dbReference>
<evidence type="ECO:0000313" key="10">
    <source>
        <dbReference type="Proteomes" id="UP001058461"/>
    </source>
</evidence>
<feature type="transmembrane region" description="Helical" evidence="7">
    <location>
        <begin position="357"/>
        <end position="379"/>
    </location>
</feature>
<feature type="transmembrane region" description="Helical" evidence="7">
    <location>
        <begin position="391"/>
        <end position="412"/>
    </location>
</feature>
<feature type="transmembrane region" description="Helical" evidence="7">
    <location>
        <begin position="140"/>
        <end position="162"/>
    </location>
</feature>
<organism evidence="9 10">
    <name type="scientific">Marinobacterium rhizophilum</name>
    <dbReference type="NCBI Taxonomy" id="420402"/>
    <lineage>
        <taxon>Bacteria</taxon>
        <taxon>Pseudomonadati</taxon>
        <taxon>Pseudomonadota</taxon>
        <taxon>Gammaproteobacteria</taxon>
        <taxon>Oceanospirillales</taxon>
        <taxon>Oceanospirillaceae</taxon>
        <taxon>Marinobacterium</taxon>
    </lineage>
</organism>
<keyword evidence="6 7" id="KW-0472">Membrane</keyword>
<evidence type="ECO:0000256" key="1">
    <source>
        <dbReference type="ARBA" id="ARBA00004429"/>
    </source>
</evidence>
<dbReference type="NCBIfam" id="TIGR00786">
    <property type="entry name" value="dctM"/>
    <property type="match status" value="1"/>
</dbReference>
<proteinExistence type="inferred from homology"/>
<evidence type="ECO:0000256" key="3">
    <source>
        <dbReference type="ARBA" id="ARBA00022519"/>
    </source>
</evidence>
<feature type="transmembrane region" description="Helical" evidence="7">
    <location>
        <begin position="211"/>
        <end position="233"/>
    </location>
</feature>
<keyword evidence="2" id="KW-1003">Cell membrane</keyword>
<evidence type="ECO:0000256" key="7">
    <source>
        <dbReference type="RuleBase" id="RU369079"/>
    </source>
</evidence>
<keyword evidence="5 7" id="KW-1133">Transmembrane helix</keyword>
<feature type="domain" description="TRAP C4-dicarboxylate transport system permease DctM subunit" evidence="8">
    <location>
        <begin position="10"/>
        <end position="414"/>
    </location>
</feature>
<dbReference type="InterPro" id="IPR004681">
    <property type="entry name" value="TRAP_DctM"/>
</dbReference>
<dbReference type="PANTHER" id="PTHR33362">
    <property type="entry name" value="SIALIC ACID TRAP TRANSPORTER PERMEASE PROTEIN SIAT-RELATED"/>
    <property type="match status" value="1"/>
</dbReference>
<dbReference type="RefSeq" id="WP_255853336.1">
    <property type="nucleotide sequence ID" value="NZ_CP073347.1"/>
</dbReference>
<dbReference type="PANTHER" id="PTHR33362:SF3">
    <property type="entry name" value="SIALIC ACID TRAP TRANSPORTER PERMEASE PROTEIN SIAT"/>
    <property type="match status" value="1"/>
</dbReference>
<evidence type="ECO:0000256" key="6">
    <source>
        <dbReference type="ARBA" id="ARBA00023136"/>
    </source>
</evidence>
<dbReference type="PIRSF" id="PIRSF006066">
    <property type="entry name" value="HI0050"/>
    <property type="match status" value="1"/>
</dbReference>
<comment type="subcellular location">
    <subcellularLocation>
        <location evidence="1 7">Cell inner membrane</location>
        <topology evidence="1 7">Multi-pass membrane protein</topology>
    </subcellularLocation>
</comment>
<comment type="caution">
    <text evidence="7">Lacks conserved residue(s) required for the propagation of feature annotation.</text>
</comment>
<comment type="subunit">
    <text evidence="7">The complex comprises the extracytoplasmic solute receptor protein and the two transmembrane proteins.</text>
</comment>
<feature type="transmembrane region" description="Helical" evidence="7">
    <location>
        <begin position="168"/>
        <end position="190"/>
    </location>
</feature>
<evidence type="ECO:0000256" key="2">
    <source>
        <dbReference type="ARBA" id="ARBA00022475"/>
    </source>
</evidence>
<feature type="transmembrane region" description="Helical" evidence="7">
    <location>
        <begin position="332"/>
        <end position="351"/>
    </location>
</feature>
<evidence type="ECO:0000256" key="4">
    <source>
        <dbReference type="ARBA" id="ARBA00022692"/>
    </source>
</evidence>
<feature type="transmembrane region" description="Helical" evidence="7">
    <location>
        <begin position="270"/>
        <end position="292"/>
    </location>
</feature>
<keyword evidence="4 7" id="KW-0812">Transmembrane</keyword>
<feature type="transmembrane region" description="Helical" evidence="7">
    <location>
        <begin position="239"/>
        <end position="258"/>
    </location>
</feature>
<sequence length="416" mass="43020">MLMLCVALLALTLLLIGAQMYIVLGVTMLVSAQLFFPALPNLVVVQKMVGGINQSALLAIPFFILAGEIMARGRIAAALTGVVQSFIGHYRGGMGYTTTGSCLVFGAVSGSAPATVAALGKILHPKLTAQGVDPRFATGLILASSELSLLVPPSITLIIYGWLTGTSIADLFVAGLAVGLVMAAALCLVVKIKSRSLVSEVRASAAVRARALLDALLPLGLPVIIIGGIYSGMMTATEAAAVAVVYALLVEVLLTRALTLADVVKITESAALITIALFLLLAAGSFIGYLTALAGLPALVTGLVSAVDAGPLLFLLIVNLVFLVAGMFLDPVTIQVILVPVLAPVAMLLGIDPVHFGMIVVMNIAISMITPPFGLDIFVASSILNVRVGEVIRSLVPFLLMNLLALAVVTYAPRFI</sequence>
<keyword evidence="7" id="KW-0813">Transport</keyword>
<dbReference type="Proteomes" id="UP001058461">
    <property type="component" value="Chromosome"/>
</dbReference>
<evidence type="ECO:0000256" key="5">
    <source>
        <dbReference type="ARBA" id="ARBA00022989"/>
    </source>
</evidence>
<keyword evidence="3 7" id="KW-0997">Cell inner membrane</keyword>
<comment type="function">
    <text evidence="7">Part of the tripartite ATP-independent periplasmic (TRAP) transport system.</text>
</comment>
<keyword evidence="10" id="KW-1185">Reference proteome</keyword>
<dbReference type="InterPro" id="IPR010656">
    <property type="entry name" value="DctM"/>
</dbReference>
<protein>
    <recommendedName>
        <fullName evidence="7">TRAP transporter large permease protein</fullName>
    </recommendedName>
</protein>
<feature type="transmembrane region" description="Helical" evidence="7">
    <location>
        <begin position="298"/>
        <end position="325"/>
    </location>
</feature>
<comment type="similarity">
    <text evidence="7">Belongs to the TRAP transporter large permease family.</text>
</comment>
<reference evidence="9" key="1">
    <citation type="submission" date="2021-04" db="EMBL/GenBank/DDBJ databases">
        <title>Oceanospirillales bacteria with DddD are important DMSP degraders in coastal seawater.</title>
        <authorList>
            <person name="Liu J."/>
        </authorList>
    </citation>
    <scope>NUCLEOTIDE SEQUENCE</scope>
    <source>
        <strain evidence="9">D13-1</strain>
    </source>
</reference>
<gene>
    <name evidence="9" type="ORF">KDW95_18825</name>
</gene>
<name>A0ABY5HG05_9GAMM</name>
<evidence type="ECO:0000259" key="8">
    <source>
        <dbReference type="Pfam" id="PF06808"/>
    </source>
</evidence>
<evidence type="ECO:0000313" key="9">
    <source>
        <dbReference type="EMBL" id="UTW11296.1"/>
    </source>
</evidence>
<accession>A0ABY5HG05</accession>